<dbReference type="PANTHER" id="PTHR46379">
    <property type="entry name" value="ZINC FINGER MYND DOMAIN-CONTAINING"/>
    <property type="match status" value="1"/>
</dbReference>
<feature type="region of interest" description="Disordered" evidence="7">
    <location>
        <begin position="180"/>
        <end position="204"/>
    </location>
</feature>
<dbReference type="Pfam" id="PF00628">
    <property type="entry name" value="PHD"/>
    <property type="match status" value="1"/>
</dbReference>
<gene>
    <name evidence="11" type="ORF">LOD99_4179</name>
</gene>
<dbReference type="SMART" id="SM00297">
    <property type="entry name" value="BROMO"/>
    <property type="match status" value="1"/>
</dbReference>
<dbReference type="Proteomes" id="UP001165289">
    <property type="component" value="Unassembled WGS sequence"/>
</dbReference>
<dbReference type="GO" id="GO:0016301">
    <property type="term" value="F:kinase activity"/>
    <property type="evidence" value="ECO:0007669"/>
    <property type="project" value="UniProtKB-KW"/>
</dbReference>
<dbReference type="GO" id="GO:0008270">
    <property type="term" value="F:zinc ion binding"/>
    <property type="evidence" value="ECO:0007669"/>
    <property type="project" value="UniProtKB-KW"/>
</dbReference>
<evidence type="ECO:0000256" key="5">
    <source>
        <dbReference type="PROSITE-ProRule" id="PRU00035"/>
    </source>
</evidence>
<dbReference type="GO" id="GO:0034243">
    <property type="term" value="P:regulation of transcription elongation by RNA polymerase II"/>
    <property type="evidence" value="ECO:0007669"/>
    <property type="project" value="InterPro"/>
</dbReference>
<dbReference type="PROSITE" id="PS50865">
    <property type="entry name" value="ZF_MYND_2"/>
    <property type="match status" value="1"/>
</dbReference>
<feature type="compositionally biased region" description="Polar residues" evidence="7">
    <location>
        <begin position="180"/>
        <end position="194"/>
    </location>
</feature>
<evidence type="ECO:0000313" key="11">
    <source>
        <dbReference type="EMBL" id="KAI6652793.1"/>
    </source>
</evidence>
<dbReference type="InterPro" id="IPR011011">
    <property type="entry name" value="Znf_FYVE_PHD"/>
</dbReference>
<proteinExistence type="predicted"/>
<dbReference type="InterPro" id="IPR057053">
    <property type="entry name" value="MYND_ZMYND11_ZMYD8"/>
</dbReference>
<feature type="domain" description="Bromo" evidence="8">
    <location>
        <begin position="283"/>
        <end position="351"/>
    </location>
</feature>
<feature type="region of interest" description="Disordered" evidence="7">
    <location>
        <begin position="1"/>
        <end position="89"/>
    </location>
</feature>
<dbReference type="InterPro" id="IPR047269">
    <property type="entry name" value="ZMY11"/>
</dbReference>
<dbReference type="CDD" id="cd15538">
    <property type="entry name" value="PHD_PRKCBP1"/>
    <property type="match status" value="1"/>
</dbReference>
<dbReference type="InterPro" id="IPR019786">
    <property type="entry name" value="Zinc_finger_PHD-type_CS"/>
</dbReference>
<comment type="caution">
    <text evidence="11">The sequence shown here is derived from an EMBL/GenBank/DDBJ whole genome shotgun (WGS) entry which is preliminary data.</text>
</comment>
<dbReference type="InterPro" id="IPR013083">
    <property type="entry name" value="Znf_RING/FYVE/PHD"/>
</dbReference>
<evidence type="ECO:0000256" key="4">
    <source>
        <dbReference type="ARBA" id="ARBA00023117"/>
    </source>
</evidence>
<feature type="compositionally biased region" description="Polar residues" evidence="7">
    <location>
        <begin position="30"/>
        <end position="60"/>
    </location>
</feature>
<dbReference type="PROSITE" id="PS01360">
    <property type="entry name" value="ZF_MYND_1"/>
    <property type="match status" value="1"/>
</dbReference>
<evidence type="ECO:0000259" key="8">
    <source>
        <dbReference type="PROSITE" id="PS50014"/>
    </source>
</evidence>
<dbReference type="GO" id="GO:0009966">
    <property type="term" value="P:regulation of signal transduction"/>
    <property type="evidence" value="ECO:0007669"/>
    <property type="project" value="TreeGrafter"/>
</dbReference>
<dbReference type="Gene3D" id="6.10.140.2220">
    <property type="match status" value="1"/>
</dbReference>
<dbReference type="SUPFAM" id="SSF63748">
    <property type="entry name" value="Tudor/PWWP/MBT"/>
    <property type="match status" value="1"/>
</dbReference>
<evidence type="ECO:0000256" key="6">
    <source>
        <dbReference type="PROSITE-ProRule" id="PRU00134"/>
    </source>
</evidence>
<dbReference type="GO" id="GO:0005634">
    <property type="term" value="C:nucleus"/>
    <property type="evidence" value="ECO:0007669"/>
    <property type="project" value="TreeGrafter"/>
</dbReference>
<dbReference type="EMBL" id="JAKMXF010000297">
    <property type="protein sequence ID" value="KAI6652793.1"/>
    <property type="molecule type" value="Genomic_DNA"/>
</dbReference>
<dbReference type="Pfam" id="PF00439">
    <property type="entry name" value="Bromodomain"/>
    <property type="match status" value="1"/>
</dbReference>
<evidence type="ECO:0000256" key="7">
    <source>
        <dbReference type="SAM" id="MobiDB-lite"/>
    </source>
</evidence>
<keyword evidence="12" id="KW-1185">Reference proteome</keyword>
<dbReference type="Pfam" id="PF24324">
    <property type="entry name" value="MYND_ZMYND11_ZMYD8"/>
    <property type="match status" value="1"/>
</dbReference>
<evidence type="ECO:0000256" key="3">
    <source>
        <dbReference type="ARBA" id="ARBA00022833"/>
    </source>
</evidence>
<evidence type="ECO:0000259" key="9">
    <source>
        <dbReference type="PROSITE" id="PS50016"/>
    </source>
</evidence>
<keyword evidence="2 6" id="KW-0863">Zinc-finger</keyword>
<evidence type="ECO:0000313" key="12">
    <source>
        <dbReference type="Proteomes" id="UP001165289"/>
    </source>
</evidence>
<evidence type="ECO:0000256" key="1">
    <source>
        <dbReference type="ARBA" id="ARBA00022723"/>
    </source>
</evidence>
<dbReference type="Gene3D" id="2.30.30.140">
    <property type="match status" value="1"/>
</dbReference>
<dbReference type="AlphaFoldDB" id="A0AAV7JVL5"/>
<dbReference type="SUPFAM" id="SSF144232">
    <property type="entry name" value="HIT/MYND zinc finger-like"/>
    <property type="match status" value="1"/>
</dbReference>
<keyword evidence="11" id="KW-0418">Kinase</keyword>
<name>A0AAV7JVL5_9METZ</name>
<dbReference type="InterPro" id="IPR001965">
    <property type="entry name" value="Znf_PHD"/>
</dbReference>
<dbReference type="PROSITE" id="PS50016">
    <property type="entry name" value="ZF_PHD_2"/>
    <property type="match status" value="1"/>
</dbReference>
<evidence type="ECO:0000259" key="10">
    <source>
        <dbReference type="PROSITE" id="PS50865"/>
    </source>
</evidence>
<dbReference type="SUPFAM" id="SSF57903">
    <property type="entry name" value="FYVE/PHD zinc finger"/>
    <property type="match status" value="1"/>
</dbReference>
<accession>A0AAV7JVL5</accession>
<dbReference type="PANTHER" id="PTHR46379:SF1">
    <property type="entry name" value="ZINC FINGER MYND DOMAIN-CONTAINING PROTEIN 11"/>
    <property type="match status" value="1"/>
</dbReference>
<dbReference type="InterPro" id="IPR019787">
    <property type="entry name" value="Znf_PHD-finger"/>
</dbReference>
<dbReference type="InterPro" id="IPR002893">
    <property type="entry name" value="Znf_MYND"/>
</dbReference>
<keyword evidence="4 5" id="KW-0103">Bromodomain</keyword>
<dbReference type="PROSITE" id="PS50014">
    <property type="entry name" value="BROMODOMAIN_2"/>
    <property type="match status" value="1"/>
</dbReference>
<feature type="domain" description="PHD-type" evidence="9">
    <location>
        <begin position="211"/>
        <end position="258"/>
    </location>
</feature>
<dbReference type="GO" id="GO:0003714">
    <property type="term" value="F:transcription corepressor activity"/>
    <property type="evidence" value="ECO:0007669"/>
    <property type="project" value="InterPro"/>
</dbReference>
<reference evidence="11 12" key="1">
    <citation type="journal article" date="2023" name="BMC Biol.">
        <title>The compact genome of the sponge Oopsacas minuta (Hexactinellida) is lacking key metazoan core genes.</title>
        <authorList>
            <person name="Santini S."/>
            <person name="Schenkelaars Q."/>
            <person name="Jourda C."/>
            <person name="Duchesne M."/>
            <person name="Belahbib H."/>
            <person name="Rocher C."/>
            <person name="Selva M."/>
            <person name="Riesgo A."/>
            <person name="Vervoort M."/>
            <person name="Leys S.P."/>
            <person name="Kodjabachian L."/>
            <person name="Le Bivic A."/>
            <person name="Borchiellini C."/>
            <person name="Claverie J.M."/>
            <person name="Renard E."/>
        </authorList>
    </citation>
    <scope>NUCLEOTIDE SEQUENCE [LARGE SCALE GENOMIC DNA]</scope>
    <source>
        <strain evidence="11">SPO-2</strain>
    </source>
</reference>
<protein>
    <submittedName>
        <fullName evidence="11">Protein kinase C-binding protein 1-like</fullName>
    </submittedName>
</protein>
<dbReference type="Gene3D" id="1.20.920.10">
    <property type="entry name" value="Bromodomain-like"/>
    <property type="match status" value="1"/>
</dbReference>
<keyword evidence="1" id="KW-0479">Metal-binding</keyword>
<feature type="compositionally biased region" description="Polar residues" evidence="7">
    <location>
        <begin position="80"/>
        <end position="89"/>
    </location>
</feature>
<dbReference type="InterPro" id="IPR018359">
    <property type="entry name" value="Bromodomain_CS"/>
</dbReference>
<sequence>MSVTTPTGLSSSNKDKSRRKRQNPMKLDVSVNQNSPTSIDLSNPALTPTEPTSIPVFQSDSGDDTPEPLEPTATPVTPIFTPTLSSQSQTVITPTPMTFEADDQPVNATNTTTVLPPSLFTQPIDTSISIAPDQNLNNSTSDTNATIISECTSKTSIKTEHRPVLNKRVISVNITKGSSFTKDSLNQPRKSQFSSRHEDISLSGQDTQKNDSYCWSCHEGGNVVCCDTCPRVFHLKCAHIDTDPPEDREWLCPICTRLRSSKRRKGETPANLSELLGFVMKKLKFEGTEQFQQEVKEEIAPGYRDLVYHPMDLCKIERNISSYETTIHLRYEVEWLLHNCIIYNGNKHALTKIAKQIVKLCRLELSEIEYCANCYKLSCLPNTGRFSQLCDPPHSIVMAEHREMRGHPLWPGKLINKARERCEIRFFGKKHCRVTVPVTCVKPLGNVEIPMPPPANKIATNWPEAISELKLYQTNLRQWLSAHPSYKMIVPEINDSAVFSPPNDKLNSSEENVGDISFVVNKVMKNLDENPPRPAVLFPPTDQFQSNIFFPNSDPTPIALFASNSSTVPPISRITNNDIDSGISKFPISDTKRVHLKDHSIIKMGTDGPLPHLLSETASEDENDDPSFKMNQKHPGRRKRPGPGMDLKQKNKKLVFSGVPTRVLPSSRGRGKKTDLSSRKLLHYQFPPDNLNDELRSTLKRELIPIIQEVPSPNVEPVNELMEKNLNVALKHFETKSIEENEEEQSQSKYYRMFMEKFDTLMLDIIADLNSGQIEHIQKILDDIVAREYSNRKQIYHQVYDNVREDMQRLIEQCHEVAKIEVERQSNEIQRQCDIRLVERVRDAKKKTWCSYCWDEAYYNCCWNVNYCSEKCQKIHWPEHKPNCIQMLNSPAPAETQVASEPRQVPGPSSREREEDQTMDVVFKKSHYTLPDPEKTIHKRKLSVDIIKETMKQEEPYQPHSLIPVERERHPDQNPHHRFTAPSSAHTLPTSFPHLEKSKIDSYPSVIPPALLNSNYLNHHKTTPPPTCGASGDTSTATTPVYVKAPNISISTSSGLMTHKEHLDQFSRGVRYAPMSGSGPHQSPRGQPAPLSVPLGSALSQMETNNPNSNVTSRSILPSSGQLKEPHGNHPTPPTPHKRVRETVPNRAGAQSPHPSVNPVMFSSPTIDGHGSQPTSFIIHPGGPPVPGAPTTPTSNQAKVLQQPFHPNIGPHNLYQLMNGDVSRNFMMPYPYPPPPAQIIQNQGTLQPNPHTMTPRPHDL</sequence>
<feature type="domain" description="MYND-type" evidence="10">
    <location>
        <begin position="850"/>
        <end position="884"/>
    </location>
</feature>
<dbReference type="InterPro" id="IPR044075">
    <property type="entry name" value="PRKCBP1_PHD"/>
</dbReference>
<feature type="region of interest" description="Disordered" evidence="7">
    <location>
        <begin position="1071"/>
        <end position="1140"/>
    </location>
</feature>
<organism evidence="11 12">
    <name type="scientific">Oopsacas minuta</name>
    <dbReference type="NCBI Taxonomy" id="111878"/>
    <lineage>
        <taxon>Eukaryota</taxon>
        <taxon>Metazoa</taxon>
        <taxon>Porifera</taxon>
        <taxon>Hexactinellida</taxon>
        <taxon>Hexasterophora</taxon>
        <taxon>Lyssacinosida</taxon>
        <taxon>Leucopsacidae</taxon>
        <taxon>Oopsacas</taxon>
    </lineage>
</organism>
<dbReference type="SMART" id="SM00249">
    <property type="entry name" value="PHD"/>
    <property type="match status" value="1"/>
</dbReference>
<feature type="compositionally biased region" description="Basic residues" evidence="7">
    <location>
        <begin position="631"/>
        <end position="641"/>
    </location>
</feature>
<feature type="region of interest" description="Disordered" evidence="7">
    <location>
        <begin position="602"/>
        <end position="650"/>
    </location>
</feature>
<dbReference type="PROSITE" id="PS00633">
    <property type="entry name" value="BROMODOMAIN_1"/>
    <property type="match status" value="1"/>
</dbReference>
<feature type="compositionally biased region" description="Polar residues" evidence="7">
    <location>
        <begin position="1098"/>
        <end position="1122"/>
    </location>
</feature>
<evidence type="ECO:0000256" key="2">
    <source>
        <dbReference type="ARBA" id="ARBA00022771"/>
    </source>
</evidence>
<dbReference type="InterPro" id="IPR036427">
    <property type="entry name" value="Bromodomain-like_sf"/>
</dbReference>
<dbReference type="SUPFAM" id="SSF47370">
    <property type="entry name" value="Bromodomain"/>
    <property type="match status" value="1"/>
</dbReference>
<dbReference type="InterPro" id="IPR001487">
    <property type="entry name" value="Bromodomain"/>
</dbReference>
<feature type="region of interest" description="Disordered" evidence="7">
    <location>
        <begin position="895"/>
        <end position="917"/>
    </location>
</feature>
<keyword evidence="3" id="KW-0862">Zinc</keyword>
<dbReference type="PROSITE" id="PS01359">
    <property type="entry name" value="ZF_PHD_1"/>
    <property type="match status" value="1"/>
</dbReference>
<keyword evidence="11" id="KW-0808">Transferase</keyword>
<dbReference type="Gene3D" id="3.30.40.10">
    <property type="entry name" value="Zinc/RING finger domain, C3HC4 (zinc finger)"/>
    <property type="match status" value="1"/>
</dbReference>